<evidence type="ECO:0000256" key="1">
    <source>
        <dbReference type="SAM" id="MobiDB-lite"/>
    </source>
</evidence>
<keyword evidence="3" id="KW-1185">Reference proteome</keyword>
<name>A0A9Q3JJ72_9BASI</name>
<dbReference type="Proteomes" id="UP000765509">
    <property type="component" value="Unassembled WGS sequence"/>
</dbReference>
<organism evidence="2 3">
    <name type="scientific">Austropuccinia psidii MF-1</name>
    <dbReference type="NCBI Taxonomy" id="1389203"/>
    <lineage>
        <taxon>Eukaryota</taxon>
        <taxon>Fungi</taxon>
        <taxon>Dikarya</taxon>
        <taxon>Basidiomycota</taxon>
        <taxon>Pucciniomycotina</taxon>
        <taxon>Pucciniomycetes</taxon>
        <taxon>Pucciniales</taxon>
        <taxon>Sphaerophragmiaceae</taxon>
        <taxon>Austropuccinia</taxon>
    </lineage>
</organism>
<sequence>MCCLIGQSNIPTYLWNEAASHASFLLNQLPHKFLNFKSPMDKLDEFNCRIEPKVNLKNILPFGQIKITRDYEVSSNQVKAEIHKPENVLPHESSSRLILKLPHQYDLQKKALPPQTNDIETQNSTTSSLNSDLNKNPSNKHYQYAPFYEQPPNHIYSTISSDNIIEGRRNQNMPDRLLLTDNVSYNQAISNDSEKKEWKKAMDNEFNSLMNHNNGILVPYPKKNEKVMGGMWFLTRKRNEFGKIYCYKARWVVFW</sequence>
<reference evidence="2" key="1">
    <citation type="submission" date="2021-03" db="EMBL/GenBank/DDBJ databases">
        <title>Draft genome sequence of rust myrtle Austropuccinia psidii MF-1, a brazilian biotype.</title>
        <authorList>
            <person name="Quecine M.C."/>
            <person name="Pachon D.M.R."/>
            <person name="Bonatelli M.L."/>
            <person name="Correr F.H."/>
            <person name="Franceschini L.M."/>
            <person name="Leite T.F."/>
            <person name="Margarido G.R.A."/>
            <person name="Almeida C.A."/>
            <person name="Ferrarezi J.A."/>
            <person name="Labate C.A."/>
        </authorList>
    </citation>
    <scope>NUCLEOTIDE SEQUENCE</scope>
    <source>
        <strain evidence="2">MF-1</strain>
    </source>
</reference>
<dbReference type="AlphaFoldDB" id="A0A9Q3JJ72"/>
<comment type="caution">
    <text evidence="2">The sequence shown here is derived from an EMBL/GenBank/DDBJ whole genome shotgun (WGS) entry which is preliminary data.</text>
</comment>
<accession>A0A9Q3JJ72</accession>
<feature type="compositionally biased region" description="Low complexity" evidence="1">
    <location>
        <begin position="123"/>
        <end position="136"/>
    </location>
</feature>
<gene>
    <name evidence="2" type="ORF">O181_102240</name>
</gene>
<proteinExistence type="predicted"/>
<dbReference type="EMBL" id="AVOT02072698">
    <property type="protein sequence ID" value="MBW0562525.1"/>
    <property type="molecule type" value="Genomic_DNA"/>
</dbReference>
<evidence type="ECO:0008006" key="4">
    <source>
        <dbReference type="Google" id="ProtNLM"/>
    </source>
</evidence>
<evidence type="ECO:0000313" key="3">
    <source>
        <dbReference type="Proteomes" id="UP000765509"/>
    </source>
</evidence>
<protein>
    <recommendedName>
        <fullName evidence="4">Reverse transcriptase Ty1/copia-type domain-containing protein</fullName>
    </recommendedName>
</protein>
<feature type="region of interest" description="Disordered" evidence="1">
    <location>
        <begin position="112"/>
        <end position="140"/>
    </location>
</feature>
<evidence type="ECO:0000313" key="2">
    <source>
        <dbReference type="EMBL" id="MBW0562525.1"/>
    </source>
</evidence>